<gene>
    <name evidence="1" type="ORF">MEUPH1_LOCUS4747</name>
</gene>
<sequence>MLSCMPGHLRPLGGMGQDKALPPSWKKVVGELNSSLSFSLLADETSNIAGIEQLSICVRYVDSSKTIREKLIEFALQTLDAVGIATISSLYFDFC</sequence>
<organism evidence="1 2">
    <name type="scientific">Macrosiphum euphorbiae</name>
    <name type="common">potato aphid</name>
    <dbReference type="NCBI Taxonomy" id="13131"/>
    <lineage>
        <taxon>Eukaryota</taxon>
        <taxon>Metazoa</taxon>
        <taxon>Ecdysozoa</taxon>
        <taxon>Arthropoda</taxon>
        <taxon>Hexapoda</taxon>
        <taxon>Insecta</taxon>
        <taxon>Pterygota</taxon>
        <taxon>Neoptera</taxon>
        <taxon>Paraneoptera</taxon>
        <taxon>Hemiptera</taxon>
        <taxon>Sternorrhyncha</taxon>
        <taxon>Aphidomorpha</taxon>
        <taxon>Aphidoidea</taxon>
        <taxon>Aphididae</taxon>
        <taxon>Macrosiphini</taxon>
        <taxon>Macrosiphum</taxon>
    </lineage>
</organism>
<comment type="caution">
    <text evidence="1">The sequence shown here is derived from an EMBL/GenBank/DDBJ whole genome shotgun (WGS) entry which is preliminary data.</text>
</comment>
<reference evidence="1 2" key="1">
    <citation type="submission" date="2023-01" db="EMBL/GenBank/DDBJ databases">
        <authorList>
            <person name="Whitehead M."/>
        </authorList>
    </citation>
    <scope>NUCLEOTIDE SEQUENCE [LARGE SCALE GENOMIC DNA]</scope>
</reference>
<keyword evidence="2" id="KW-1185">Reference proteome</keyword>
<dbReference type="Proteomes" id="UP001160148">
    <property type="component" value="Unassembled WGS sequence"/>
</dbReference>
<proteinExistence type="predicted"/>
<accession>A0AAV0VWP1</accession>
<protein>
    <recommendedName>
        <fullName evidence="3">DUF4371 domain-containing protein</fullName>
    </recommendedName>
</protein>
<evidence type="ECO:0008006" key="3">
    <source>
        <dbReference type="Google" id="ProtNLM"/>
    </source>
</evidence>
<evidence type="ECO:0000313" key="1">
    <source>
        <dbReference type="EMBL" id="CAI6348030.1"/>
    </source>
</evidence>
<evidence type="ECO:0000313" key="2">
    <source>
        <dbReference type="Proteomes" id="UP001160148"/>
    </source>
</evidence>
<name>A0AAV0VWP1_9HEMI</name>
<dbReference type="EMBL" id="CARXXK010000001">
    <property type="protein sequence ID" value="CAI6348030.1"/>
    <property type="molecule type" value="Genomic_DNA"/>
</dbReference>
<dbReference type="AlphaFoldDB" id="A0AAV0VWP1"/>